<evidence type="ECO:0000313" key="2">
    <source>
        <dbReference type="EMBL" id="MEQ2243974.1"/>
    </source>
</evidence>
<evidence type="ECO:0000313" key="3">
    <source>
        <dbReference type="Proteomes" id="UP001482620"/>
    </source>
</evidence>
<accession>A0ABV0UGW4</accession>
<name>A0ABV0UGW4_9TELE</name>
<sequence length="109" mass="12147">MEDNNKAETSTVILREKDMDQVLLFKSYVVLDLFVYFRLFAGLMQNSNAGKLLVLVTSGYKFGANENITVSVARGECAVMSLIQTSDDANYPINQENWLSGVLMDANQV</sequence>
<dbReference type="Proteomes" id="UP001482620">
    <property type="component" value="Unassembled WGS sequence"/>
</dbReference>
<keyword evidence="1" id="KW-0472">Membrane</keyword>
<proteinExistence type="predicted"/>
<comment type="caution">
    <text evidence="2">The sequence shown here is derived from an EMBL/GenBank/DDBJ whole genome shotgun (WGS) entry which is preliminary data.</text>
</comment>
<dbReference type="EMBL" id="JAHRIQ010070480">
    <property type="protein sequence ID" value="MEQ2243974.1"/>
    <property type="molecule type" value="Genomic_DNA"/>
</dbReference>
<reference evidence="2 3" key="1">
    <citation type="submission" date="2021-06" db="EMBL/GenBank/DDBJ databases">
        <authorList>
            <person name="Palmer J.M."/>
        </authorList>
    </citation>
    <scope>NUCLEOTIDE SEQUENCE [LARGE SCALE GENOMIC DNA]</scope>
    <source>
        <strain evidence="3">if_2019</strain>
        <tissue evidence="2">Muscle</tissue>
    </source>
</reference>
<feature type="transmembrane region" description="Helical" evidence="1">
    <location>
        <begin position="23"/>
        <end position="41"/>
    </location>
</feature>
<keyword evidence="1" id="KW-0812">Transmembrane</keyword>
<keyword evidence="3" id="KW-1185">Reference proteome</keyword>
<evidence type="ECO:0000256" key="1">
    <source>
        <dbReference type="SAM" id="Phobius"/>
    </source>
</evidence>
<protein>
    <submittedName>
        <fullName evidence="2">Uncharacterized protein</fullName>
    </submittedName>
</protein>
<organism evidence="2 3">
    <name type="scientific">Ilyodon furcidens</name>
    <name type="common">goldbreast splitfin</name>
    <dbReference type="NCBI Taxonomy" id="33524"/>
    <lineage>
        <taxon>Eukaryota</taxon>
        <taxon>Metazoa</taxon>
        <taxon>Chordata</taxon>
        <taxon>Craniata</taxon>
        <taxon>Vertebrata</taxon>
        <taxon>Euteleostomi</taxon>
        <taxon>Actinopterygii</taxon>
        <taxon>Neopterygii</taxon>
        <taxon>Teleostei</taxon>
        <taxon>Neoteleostei</taxon>
        <taxon>Acanthomorphata</taxon>
        <taxon>Ovalentaria</taxon>
        <taxon>Atherinomorphae</taxon>
        <taxon>Cyprinodontiformes</taxon>
        <taxon>Goodeidae</taxon>
        <taxon>Ilyodon</taxon>
    </lineage>
</organism>
<gene>
    <name evidence="2" type="ORF">ILYODFUR_012360</name>
</gene>
<keyword evidence="1" id="KW-1133">Transmembrane helix</keyword>